<evidence type="ECO:0000256" key="1">
    <source>
        <dbReference type="SAM" id="Coils"/>
    </source>
</evidence>
<dbReference type="InterPro" id="IPR021109">
    <property type="entry name" value="Peptidase_aspartic_dom_sf"/>
</dbReference>
<evidence type="ECO:0000256" key="2">
    <source>
        <dbReference type="SAM" id="MobiDB-lite"/>
    </source>
</evidence>
<feature type="coiled-coil region" evidence="1">
    <location>
        <begin position="1"/>
        <end position="28"/>
    </location>
</feature>
<keyword evidence="1" id="KW-0175">Coiled coil</keyword>
<protein>
    <recommendedName>
        <fullName evidence="5">Peptidase A2 domain-containing protein</fullName>
    </recommendedName>
</protein>
<dbReference type="EMBL" id="WIXE01004049">
    <property type="protein sequence ID" value="KAK5983385.1"/>
    <property type="molecule type" value="Genomic_DNA"/>
</dbReference>
<gene>
    <name evidence="3" type="ORF">GCK32_007089</name>
</gene>
<dbReference type="AlphaFoldDB" id="A0AAN8FSW8"/>
<dbReference type="Proteomes" id="UP001331761">
    <property type="component" value="Unassembled WGS sequence"/>
</dbReference>
<comment type="caution">
    <text evidence="3">The sequence shown here is derived from an EMBL/GenBank/DDBJ whole genome shotgun (WGS) entry which is preliminary data.</text>
</comment>
<dbReference type="Pfam" id="PF03564">
    <property type="entry name" value="DUF1759"/>
    <property type="match status" value="1"/>
</dbReference>
<dbReference type="SUPFAM" id="SSF50630">
    <property type="entry name" value="Acid proteases"/>
    <property type="match status" value="1"/>
</dbReference>
<name>A0AAN8FSW8_TRICO</name>
<accession>A0AAN8FSW8</accession>
<dbReference type="InterPro" id="IPR005312">
    <property type="entry name" value="DUF1759"/>
</dbReference>
<evidence type="ECO:0008006" key="5">
    <source>
        <dbReference type="Google" id="ProtNLM"/>
    </source>
</evidence>
<reference evidence="3 4" key="1">
    <citation type="submission" date="2019-10" db="EMBL/GenBank/DDBJ databases">
        <title>Assembly and Annotation for the nematode Trichostrongylus colubriformis.</title>
        <authorList>
            <person name="Martin J."/>
        </authorList>
    </citation>
    <scope>NUCLEOTIDE SEQUENCE [LARGE SCALE GENOMIC DNA]</scope>
    <source>
        <strain evidence="3">G859</strain>
        <tissue evidence="3">Whole worm</tissue>
    </source>
</reference>
<evidence type="ECO:0000313" key="3">
    <source>
        <dbReference type="EMBL" id="KAK5983385.1"/>
    </source>
</evidence>
<evidence type="ECO:0000313" key="4">
    <source>
        <dbReference type="Proteomes" id="UP001331761"/>
    </source>
</evidence>
<keyword evidence="4" id="KW-1185">Reference proteome</keyword>
<sequence>MSKITLILRCLEDEYNSLKEAVDIYKDVTQPNKPPKEDKSQIRIYCEERQCELQTAHEVVSNKLGELLNIYENVMKIYGEAPKAEKKEMLAEIDQFKQKCDFRALKKEAENIITAFNARIREIKAQVNILDIPLQTSSTHQPDEGLQPITEDDYDDADPCGLLQNVQRQPPTKREQMKWEGDESEKELDISPTLKIKYPQVKLPHFSGENDCWEEFWDNFSLLIDQNPQFGELEKILYLKEAIRGKAQSAIKSIPMKTSNYKVIVEVLHKKFGNKANNRSHIVQQLLEIPKAATSAEKCVETLEHINDLVFQMVATGYDIRKKHDPLWIDTILAKFPYEVIKDCLRLTSMDSKLTVGKLLDELQEQVSSRALCEDRYASLIPTRTSAGTLQRTKGFKQEHCLFCQRGNHQTKDCRIVRTPVDRRNALRGQTICWKCFAADHRSRACVQRNCLNCNGDHHISLCISRTGETSSATSTFSKSQDKAQKTSYNSGTKSGKPKDTYRNQTSHTTVRTGQQDVSHKDEQKAVNSFSNQTEGNLHEKNLILMTVEGQMKNNATNSFENVLIFLDSGAQCNLIDDNLAETLALTRSEPYKCTMHGIGGSVQTYTAHQVTAVFRTRFGECVSINMSTKPVLTNAFPSATLTPSDVQFLKQNRIFLSNTATNGQLVKPSVLIGVESYEQIVLLDSTPTKLPSGLLAQNTVFGPALFGKSHTPEESEMCSHHTLVACPEVISDIKRELKDIDWLSGPRWFKLKEANWPIESPSSPATETYDESQEGIDATPICAPTSTDTRNENAVTVDRKGQCCKQQKHCPNIAPTLLARQRTDI</sequence>
<feature type="region of interest" description="Disordered" evidence="2">
    <location>
        <begin position="473"/>
        <end position="524"/>
    </location>
</feature>
<feature type="compositionally biased region" description="Polar residues" evidence="2">
    <location>
        <begin position="503"/>
        <end position="517"/>
    </location>
</feature>
<organism evidence="3 4">
    <name type="scientific">Trichostrongylus colubriformis</name>
    <name type="common">Black scour worm</name>
    <dbReference type="NCBI Taxonomy" id="6319"/>
    <lineage>
        <taxon>Eukaryota</taxon>
        <taxon>Metazoa</taxon>
        <taxon>Ecdysozoa</taxon>
        <taxon>Nematoda</taxon>
        <taxon>Chromadorea</taxon>
        <taxon>Rhabditida</taxon>
        <taxon>Rhabditina</taxon>
        <taxon>Rhabditomorpha</taxon>
        <taxon>Strongyloidea</taxon>
        <taxon>Trichostrongylidae</taxon>
        <taxon>Trichostrongylus</taxon>
    </lineage>
</organism>
<proteinExistence type="predicted"/>
<dbReference type="PANTHER" id="PTHR47331">
    <property type="entry name" value="PHD-TYPE DOMAIN-CONTAINING PROTEIN"/>
    <property type="match status" value="1"/>
</dbReference>